<evidence type="ECO:0000256" key="10">
    <source>
        <dbReference type="SAM" id="MobiDB-lite"/>
    </source>
</evidence>
<feature type="region of interest" description="Disordered" evidence="10">
    <location>
        <begin position="374"/>
        <end position="433"/>
    </location>
</feature>
<dbReference type="GO" id="GO:0000422">
    <property type="term" value="P:autophagy of mitochondrion"/>
    <property type="evidence" value="ECO:0007669"/>
    <property type="project" value="TreeGrafter"/>
</dbReference>
<dbReference type="GO" id="GO:0042594">
    <property type="term" value="P:response to starvation"/>
    <property type="evidence" value="ECO:0007669"/>
    <property type="project" value="TreeGrafter"/>
</dbReference>
<dbReference type="GO" id="GO:0004674">
    <property type="term" value="F:protein serine/threonine kinase activity"/>
    <property type="evidence" value="ECO:0007669"/>
    <property type="project" value="UniProtKB-KW"/>
</dbReference>
<evidence type="ECO:0000256" key="1">
    <source>
        <dbReference type="ARBA" id="ARBA00012513"/>
    </source>
</evidence>
<dbReference type="PROSITE" id="PS00107">
    <property type="entry name" value="PROTEIN_KINASE_ATP"/>
    <property type="match status" value="1"/>
</dbReference>
<dbReference type="PROSITE" id="PS50011">
    <property type="entry name" value="PROTEIN_KINASE_DOM"/>
    <property type="match status" value="1"/>
</dbReference>
<accession>A0A8J4PV00</accession>
<evidence type="ECO:0000256" key="3">
    <source>
        <dbReference type="ARBA" id="ARBA00022679"/>
    </source>
</evidence>
<dbReference type="InterPro" id="IPR000719">
    <property type="entry name" value="Prot_kinase_dom"/>
</dbReference>
<dbReference type="SUPFAM" id="SSF116846">
    <property type="entry name" value="MIT domain"/>
    <property type="match status" value="1"/>
</dbReference>
<name>A0A8J4PV00_9MYCE</name>
<dbReference type="GO" id="GO:0061709">
    <property type="term" value="P:reticulophagy"/>
    <property type="evidence" value="ECO:0007669"/>
    <property type="project" value="TreeGrafter"/>
</dbReference>
<sequence length="628" mass="70927">MNVQYLNDYIIQGRIGSGSFAMVYRAVSKLTGEVFAIKEVNVHRLTEKNTKLIENLNYEIRILKLASHPNIVTLYDVIEPPQSDEYMYLVMECCEGGDFSKYIRKHKRLTEEKALYFMRQLSSGLRFLRQKDIIHRDLKPQNLLLSDSSENPILKIGDFGFAKFIDVQSLSETFCGSPLYMAPEILNHKSYTVKADLWSVGVILYEMLVGQPPFNSSSMKDLILQLDKKTVRLPSSLAISKGCQDLLFSLLQSNEMERISWEDFFSHPWLIGQSPAVSYPIQTTTNSIPFNIKGINNNNNNSNNNSNNNLPGYSTSAPTNNININSNNNIQNNNNYSTSPLDNGNLPFAFNNSASNKPIVLSPGSSFTERNLNKSKSFTENNQNNNIRYPFKDDKGKMGSSNGKNSNSNSNSNSSNSNSNTTVVIGTTTTTTTTTNPTTTNALLDFERDCVILDDQELFSTDRVLKRATVIAELGDLRQYEAAECLPLYLKALNMLKSRIPNTSNNNQASSLSEKFKSTFKEYQKKAFQIYSTLNSDQDWLNPQFSANKLIYETALDYGRKAAVEEMYTNYSKSLQLYIDGLLLIEYLLTISSDKDDQDTLKNYISAFNGRISIVNRRYLNSTTNTKN</sequence>
<dbReference type="GO" id="GO:0034045">
    <property type="term" value="C:phagophore assembly site membrane"/>
    <property type="evidence" value="ECO:0007669"/>
    <property type="project" value="TreeGrafter"/>
</dbReference>
<evidence type="ECO:0000313" key="13">
    <source>
        <dbReference type="Proteomes" id="UP000695562"/>
    </source>
</evidence>
<dbReference type="OrthoDB" id="346907at2759"/>
<keyword evidence="5" id="KW-0418">Kinase</keyword>
<dbReference type="SUPFAM" id="SSF56112">
    <property type="entry name" value="Protein kinase-like (PK-like)"/>
    <property type="match status" value="1"/>
</dbReference>
<keyword evidence="6 9" id="KW-0067">ATP-binding</keyword>
<dbReference type="InterPro" id="IPR036181">
    <property type="entry name" value="MIT_dom_sf"/>
</dbReference>
<keyword evidence="13" id="KW-1185">Reference proteome</keyword>
<evidence type="ECO:0000256" key="4">
    <source>
        <dbReference type="ARBA" id="ARBA00022741"/>
    </source>
</evidence>
<dbReference type="PANTHER" id="PTHR24348:SF22">
    <property type="entry name" value="NON-SPECIFIC SERINE_THREONINE PROTEIN KINASE"/>
    <property type="match status" value="1"/>
</dbReference>
<dbReference type="GO" id="GO:0034727">
    <property type="term" value="P:piecemeal microautophagy of the nucleus"/>
    <property type="evidence" value="ECO:0007669"/>
    <property type="project" value="TreeGrafter"/>
</dbReference>
<dbReference type="CDD" id="cd14009">
    <property type="entry name" value="STKc_ATG1_ULK_like"/>
    <property type="match status" value="1"/>
</dbReference>
<feature type="compositionally biased region" description="Low complexity" evidence="10">
    <location>
        <begin position="400"/>
        <end position="433"/>
    </location>
</feature>
<dbReference type="InterPro" id="IPR008271">
    <property type="entry name" value="Ser/Thr_kinase_AS"/>
</dbReference>
<dbReference type="EC" id="2.7.11.1" evidence="1"/>
<dbReference type="GO" id="GO:0010506">
    <property type="term" value="P:regulation of autophagy"/>
    <property type="evidence" value="ECO:0007669"/>
    <property type="project" value="InterPro"/>
</dbReference>
<feature type="compositionally biased region" description="Low complexity" evidence="10">
    <location>
        <begin position="320"/>
        <end position="335"/>
    </location>
</feature>
<dbReference type="Pfam" id="PF21127">
    <property type="entry name" value="ATG1-like_MIT2"/>
    <property type="match status" value="1"/>
</dbReference>
<proteinExistence type="predicted"/>
<keyword evidence="3" id="KW-0808">Transferase</keyword>
<dbReference type="Gene3D" id="1.10.510.10">
    <property type="entry name" value="Transferase(Phosphotransferase) domain 1"/>
    <property type="match status" value="1"/>
</dbReference>
<comment type="caution">
    <text evidence="12">The sequence shown here is derived from an EMBL/GenBank/DDBJ whole genome shotgun (WGS) entry which is preliminary data.</text>
</comment>
<feature type="binding site" evidence="9">
    <location>
        <position position="38"/>
    </location>
    <ligand>
        <name>ATP</name>
        <dbReference type="ChEBI" id="CHEBI:30616"/>
    </ligand>
</feature>
<keyword evidence="4 9" id="KW-0547">Nucleotide-binding</keyword>
<dbReference type="AlphaFoldDB" id="A0A8J4PV00"/>
<evidence type="ECO:0000256" key="9">
    <source>
        <dbReference type="PROSITE-ProRule" id="PRU10141"/>
    </source>
</evidence>
<dbReference type="InterPro" id="IPR048941">
    <property type="entry name" value="ATG1-like_MIT2"/>
</dbReference>
<dbReference type="Pfam" id="PF00069">
    <property type="entry name" value="Pkinase"/>
    <property type="match status" value="1"/>
</dbReference>
<dbReference type="PROSITE" id="PS00108">
    <property type="entry name" value="PROTEIN_KINASE_ST"/>
    <property type="match status" value="1"/>
</dbReference>
<dbReference type="EMBL" id="AJWJ01000167">
    <property type="protein sequence ID" value="KAF2074065.1"/>
    <property type="molecule type" value="Genomic_DNA"/>
</dbReference>
<dbReference type="InterPro" id="IPR011009">
    <property type="entry name" value="Kinase-like_dom_sf"/>
</dbReference>
<evidence type="ECO:0000256" key="7">
    <source>
        <dbReference type="ARBA" id="ARBA00047899"/>
    </source>
</evidence>
<evidence type="ECO:0000256" key="5">
    <source>
        <dbReference type="ARBA" id="ARBA00022777"/>
    </source>
</evidence>
<dbReference type="Proteomes" id="UP000695562">
    <property type="component" value="Unassembled WGS sequence"/>
</dbReference>
<reference evidence="12" key="1">
    <citation type="submission" date="2020-01" db="EMBL/GenBank/DDBJ databases">
        <title>Development of genomics and gene disruption for Polysphondylium violaceum indicates a role for the polyketide synthase stlB in stalk morphogenesis.</title>
        <authorList>
            <person name="Narita B."/>
            <person name="Kawabe Y."/>
            <person name="Kin K."/>
            <person name="Saito T."/>
            <person name="Gibbs R."/>
            <person name="Kuspa A."/>
            <person name="Muzny D."/>
            <person name="Queller D."/>
            <person name="Richards S."/>
            <person name="Strassman J."/>
            <person name="Sucgang R."/>
            <person name="Worley K."/>
            <person name="Schaap P."/>
        </authorList>
    </citation>
    <scope>NUCLEOTIDE SEQUENCE</scope>
    <source>
        <strain evidence="12">QSvi11</strain>
    </source>
</reference>
<feature type="region of interest" description="Disordered" evidence="10">
    <location>
        <begin position="299"/>
        <end position="338"/>
    </location>
</feature>
<protein>
    <recommendedName>
        <fullName evidence="1">non-specific serine/threonine protein kinase</fullName>
        <ecNumber evidence="1">2.7.11.1</ecNumber>
    </recommendedName>
</protein>
<dbReference type="GO" id="GO:0005829">
    <property type="term" value="C:cytosol"/>
    <property type="evidence" value="ECO:0007669"/>
    <property type="project" value="TreeGrafter"/>
</dbReference>
<dbReference type="InterPro" id="IPR017441">
    <property type="entry name" value="Protein_kinase_ATP_BS"/>
</dbReference>
<evidence type="ECO:0000259" key="11">
    <source>
        <dbReference type="PROSITE" id="PS50011"/>
    </source>
</evidence>
<dbReference type="PANTHER" id="PTHR24348">
    <property type="entry name" value="SERINE/THREONINE-PROTEIN KINASE UNC-51-RELATED"/>
    <property type="match status" value="1"/>
</dbReference>
<evidence type="ECO:0000256" key="6">
    <source>
        <dbReference type="ARBA" id="ARBA00022840"/>
    </source>
</evidence>
<gene>
    <name evidence="12" type="ORF">CYY_004634</name>
</gene>
<dbReference type="GO" id="GO:0005776">
    <property type="term" value="C:autophagosome"/>
    <property type="evidence" value="ECO:0007669"/>
    <property type="project" value="TreeGrafter"/>
</dbReference>
<feature type="compositionally biased region" description="Polar residues" evidence="10">
    <location>
        <begin position="310"/>
        <end position="319"/>
    </location>
</feature>
<dbReference type="GO" id="GO:0005524">
    <property type="term" value="F:ATP binding"/>
    <property type="evidence" value="ECO:0007669"/>
    <property type="project" value="UniProtKB-UniRule"/>
</dbReference>
<organism evidence="12 13">
    <name type="scientific">Polysphondylium violaceum</name>
    <dbReference type="NCBI Taxonomy" id="133409"/>
    <lineage>
        <taxon>Eukaryota</taxon>
        <taxon>Amoebozoa</taxon>
        <taxon>Evosea</taxon>
        <taxon>Eumycetozoa</taxon>
        <taxon>Dictyostelia</taxon>
        <taxon>Dictyosteliales</taxon>
        <taxon>Dictyosteliaceae</taxon>
        <taxon>Polysphondylium</taxon>
    </lineage>
</organism>
<dbReference type="SMART" id="SM00220">
    <property type="entry name" value="S_TKc"/>
    <property type="match status" value="1"/>
</dbReference>
<feature type="compositionally biased region" description="Low complexity" evidence="10">
    <location>
        <begin position="299"/>
        <end position="309"/>
    </location>
</feature>
<feature type="compositionally biased region" description="Polar residues" evidence="10">
    <location>
        <begin position="374"/>
        <end position="387"/>
    </location>
</feature>
<evidence type="ECO:0000256" key="2">
    <source>
        <dbReference type="ARBA" id="ARBA00022527"/>
    </source>
</evidence>
<dbReference type="FunFam" id="1.10.510.10:FF:000571">
    <property type="entry name" value="Maternal embryonic leucine zipper kinase"/>
    <property type="match status" value="1"/>
</dbReference>
<evidence type="ECO:0000256" key="8">
    <source>
        <dbReference type="ARBA" id="ARBA00048679"/>
    </source>
</evidence>
<keyword evidence="2" id="KW-0723">Serine/threonine-protein kinase</keyword>
<dbReference type="InterPro" id="IPR045269">
    <property type="entry name" value="Atg1-like"/>
</dbReference>
<dbReference type="GO" id="GO:0000045">
    <property type="term" value="P:autophagosome assembly"/>
    <property type="evidence" value="ECO:0007669"/>
    <property type="project" value="TreeGrafter"/>
</dbReference>
<evidence type="ECO:0000313" key="12">
    <source>
        <dbReference type="EMBL" id="KAF2074065.1"/>
    </source>
</evidence>
<comment type="catalytic activity">
    <reaction evidence="8">
        <text>L-seryl-[protein] + ATP = O-phospho-L-seryl-[protein] + ADP + H(+)</text>
        <dbReference type="Rhea" id="RHEA:17989"/>
        <dbReference type="Rhea" id="RHEA-COMP:9863"/>
        <dbReference type="Rhea" id="RHEA-COMP:11604"/>
        <dbReference type="ChEBI" id="CHEBI:15378"/>
        <dbReference type="ChEBI" id="CHEBI:29999"/>
        <dbReference type="ChEBI" id="CHEBI:30616"/>
        <dbReference type="ChEBI" id="CHEBI:83421"/>
        <dbReference type="ChEBI" id="CHEBI:456216"/>
        <dbReference type="EC" id="2.7.11.1"/>
    </reaction>
</comment>
<comment type="catalytic activity">
    <reaction evidence="7">
        <text>L-threonyl-[protein] + ATP = O-phospho-L-threonyl-[protein] + ADP + H(+)</text>
        <dbReference type="Rhea" id="RHEA:46608"/>
        <dbReference type="Rhea" id="RHEA-COMP:11060"/>
        <dbReference type="Rhea" id="RHEA-COMP:11605"/>
        <dbReference type="ChEBI" id="CHEBI:15378"/>
        <dbReference type="ChEBI" id="CHEBI:30013"/>
        <dbReference type="ChEBI" id="CHEBI:30616"/>
        <dbReference type="ChEBI" id="CHEBI:61977"/>
        <dbReference type="ChEBI" id="CHEBI:456216"/>
        <dbReference type="EC" id="2.7.11.1"/>
    </reaction>
</comment>
<feature type="domain" description="Protein kinase" evidence="11">
    <location>
        <begin position="9"/>
        <end position="270"/>
    </location>
</feature>